<dbReference type="InterPro" id="IPR009445">
    <property type="entry name" value="TMEM85/Emc4"/>
</dbReference>
<dbReference type="eggNOG" id="KOG3318">
    <property type="taxonomic scope" value="Eukaryota"/>
</dbReference>
<name>A0A0L0DWE0_THETB</name>
<evidence type="ECO:0000313" key="9">
    <source>
        <dbReference type="EMBL" id="KNC56401.1"/>
    </source>
</evidence>
<organism evidence="9 10">
    <name type="scientific">Thecamonas trahens ATCC 50062</name>
    <dbReference type="NCBI Taxonomy" id="461836"/>
    <lineage>
        <taxon>Eukaryota</taxon>
        <taxon>Apusozoa</taxon>
        <taxon>Apusomonadida</taxon>
        <taxon>Apusomonadidae</taxon>
        <taxon>Thecamonas</taxon>
    </lineage>
</organism>
<evidence type="ECO:0000256" key="2">
    <source>
        <dbReference type="ARBA" id="ARBA00007715"/>
    </source>
</evidence>
<dbReference type="GO" id="GO:0005789">
    <property type="term" value="C:endoplasmic reticulum membrane"/>
    <property type="evidence" value="ECO:0007669"/>
    <property type="project" value="UniProtKB-SubCell"/>
</dbReference>
<protein>
    <recommendedName>
        <fullName evidence="3">ER membrane protein complex subunit 4</fullName>
    </recommendedName>
</protein>
<evidence type="ECO:0000256" key="8">
    <source>
        <dbReference type="SAM" id="Phobius"/>
    </source>
</evidence>
<dbReference type="OMA" id="WELAMSP"/>
<evidence type="ECO:0000256" key="7">
    <source>
        <dbReference type="ARBA" id="ARBA00023136"/>
    </source>
</evidence>
<evidence type="ECO:0000256" key="4">
    <source>
        <dbReference type="ARBA" id="ARBA00022692"/>
    </source>
</evidence>
<keyword evidence="10" id="KW-1185">Reference proteome</keyword>
<evidence type="ECO:0000256" key="6">
    <source>
        <dbReference type="ARBA" id="ARBA00022989"/>
    </source>
</evidence>
<dbReference type="EMBL" id="GL349441">
    <property type="protein sequence ID" value="KNC56401.1"/>
    <property type="molecule type" value="Genomic_DNA"/>
</dbReference>
<evidence type="ECO:0000256" key="5">
    <source>
        <dbReference type="ARBA" id="ARBA00022824"/>
    </source>
</evidence>
<comment type="subcellular location">
    <subcellularLocation>
        <location evidence="1">Endoplasmic reticulum membrane</location>
        <topology evidence="1">Multi-pass membrane protein</topology>
    </subcellularLocation>
</comment>
<gene>
    <name evidence="9" type="ORF">AMSG_02372</name>
</gene>
<feature type="transmembrane region" description="Helical" evidence="8">
    <location>
        <begin position="54"/>
        <end position="80"/>
    </location>
</feature>
<keyword evidence="4 8" id="KW-0812">Transmembrane</keyword>
<keyword evidence="6 8" id="KW-1133">Transmembrane helix</keyword>
<keyword evidence="7 8" id="KW-0472">Membrane</keyword>
<keyword evidence="5" id="KW-0256">Endoplasmic reticulum</keyword>
<accession>A0A0L0DWE0</accession>
<reference evidence="9 10" key="1">
    <citation type="submission" date="2010-05" db="EMBL/GenBank/DDBJ databases">
        <title>The Genome Sequence of Thecamonas trahens ATCC 50062.</title>
        <authorList>
            <consortium name="The Broad Institute Genome Sequencing Platform"/>
            <person name="Russ C."/>
            <person name="Cuomo C."/>
            <person name="Shea T."/>
            <person name="Young S.K."/>
            <person name="Zeng Q."/>
            <person name="Koehrsen M."/>
            <person name="Haas B."/>
            <person name="Borodovsky M."/>
            <person name="Guigo R."/>
            <person name="Alvarado L."/>
            <person name="Berlin A."/>
            <person name="Bochicchio J."/>
            <person name="Borenstein D."/>
            <person name="Chapman S."/>
            <person name="Chen Z."/>
            <person name="Freedman E."/>
            <person name="Gellesch M."/>
            <person name="Goldberg J."/>
            <person name="Griggs A."/>
            <person name="Gujja S."/>
            <person name="Heilman E."/>
            <person name="Heiman D."/>
            <person name="Hepburn T."/>
            <person name="Howarth C."/>
            <person name="Jen D."/>
            <person name="Larson L."/>
            <person name="Mehta T."/>
            <person name="Park D."/>
            <person name="Pearson M."/>
            <person name="Roberts A."/>
            <person name="Saif S."/>
            <person name="Shenoy N."/>
            <person name="Sisk P."/>
            <person name="Stolte C."/>
            <person name="Sykes S."/>
            <person name="Thomson T."/>
            <person name="Walk T."/>
            <person name="White J."/>
            <person name="Yandava C."/>
            <person name="Burger G."/>
            <person name="Gray M.W."/>
            <person name="Holland P.W.H."/>
            <person name="King N."/>
            <person name="Lang F.B.F."/>
            <person name="Roger A.J."/>
            <person name="Ruiz-Trillo I."/>
            <person name="Lander E."/>
            <person name="Nusbaum C."/>
        </authorList>
    </citation>
    <scope>NUCLEOTIDE SEQUENCE [LARGE SCALE GENOMIC DNA]</scope>
    <source>
        <strain evidence="9 10">ATCC 50062</strain>
    </source>
</reference>
<dbReference type="RefSeq" id="XP_013760914.1">
    <property type="nucleotide sequence ID" value="XM_013905460.1"/>
</dbReference>
<dbReference type="Pfam" id="PF06417">
    <property type="entry name" value="EMC4"/>
    <property type="match status" value="1"/>
</dbReference>
<comment type="similarity">
    <text evidence="2">Belongs to the EMC4 family.</text>
</comment>
<dbReference type="Proteomes" id="UP000054408">
    <property type="component" value="Unassembled WGS sequence"/>
</dbReference>
<dbReference type="AlphaFoldDB" id="A0A0L0DWE0"/>
<dbReference type="STRING" id="461836.A0A0L0DWE0"/>
<evidence type="ECO:0000256" key="3">
    <source>
        <dbReference type="ARBA" id="ARBA00020820"/>
    </source>
</evidence>
<evidence type="ECO:0000313" key="10">
    <source>
        <dbReference type="Proteomes" id="UP000054408"/>
    </source>
</evidence>
<dbReference type="PANTHER" id="PTHR19315">
    <property type="entry name" value="ER MEMBRANE PROTEIN COMPLEX SUBUNIT 4"/>
    <property type="match status" value="1"/>
</dbReference>
<sequence>MPFSPGRALRPPPGLSAVLSPAVAAALESSAAAPRASAHEKKAWELAMSPVKGFFMTGFMLWMSGSSVGIFSMMMTYMALSAPVSAMMNVSNVFKGLAKAAKLTTGKEPSFLLQKIAYLLLQCVALALGLWKLKSLGLLPTKLSDLFGHMNVRHPLHLVIPADLPAL</sequence>
<proteinExistence type="inferred from homology"/>
<dbReference type="OrthoDB" id="369569at2759"/>
<evidence type="ECO:0000256" key="1">
    <source>
        <dbReference type="ARBA" id="ARBA00004477"/>
    </source>
</evidence>
<dbReference type="GeneID" id="25562053"/>